<dbReference type="EMBL" id="CP049207">
    <property type="protein sequence ID" value="QTG01810.1"/>
    <property type="molecule type" value="Genomic_DNA"/>
</dbReference>
<evidence type="ECO:0000259" key="1">
    <source>
        <dbReference type="PROSITE" id="PS51459"/>
    </source>
</evidence>
<reference evidence="2 5" key="1">
    <citation type="journal article" date="2020" name="Science">
        <title>Unexpected conservation and global transmission of agrobacterial virulence plasmids.</title>
        <authorList>
            <person name="Weisberg A.J."/>
            <person name="Davis E.W. 2nd"/>
            <person name="Tabima J."/>
            <person name="Belcher M.S."/>
            <person name="Miller M."/>
            <person name="Kuo C.H."/>
            <person name="Loper J.E."/>
            <person name="Grunwald N.J."/>
            <person name="Putnam M.L."/>
            <person name="Chang J.H."/>
        </authorList>
    </citation>
    <scope>NUCLEOTIDE SEQUENCE [LARGE SCALE GENOMIC DNA]</scope>
    <source>
        <strain evidence="2 5">A19/93</strain>
    </source>
</reference>
<dbReference type="InterPro" id="IPR003812">
    <property type="entry name" value="Fido"/>
</dbReference>
<dbReference type="SUPFAM" id="SSF140931">
    <property type="entry name" value="Fic-like"/>
    <property type="match status" value="1"/>
</dbReference>
<proteinExistence type="predicted"/>
<dbReference type="AlphaFoldDB" id="A0AAE7USG8"/>
<evidence type="ECO:0000313" key="2">
    <source>
        <dbReference type="EMBL" id="NTF37950.1"/>
    </source>
</evidence>
<protein>
    <recommendedName>
        <fullName evidence="1">Fido domain-containing protein</fullName>
    </recommendedName>
</protein>
<name>A0AAE7USG8_9HYPH</name>
<evidence type="ECO:0000313" key="5">
    <source>
        <dbReference type="Proteomes" id="UP000822331"/>
    </source>
</evidence>
<evidence type="ECO:0000313" key="4">
    <source>
        <dbReference type="Proteomes" id="UP000663912"/>
    </source>
</evidence>
<gene>
    <name evidence="2" type="ORF">G6L72_14690</name>
    <name evidence="3" type="ORF">G6M88_15110</name>
</gene>
<keyword evidence="5" id="KW-1185">Reference proteome</keyword>
<sequence length="57" mass="6525">MRAQKRQCTEHAARFINEVNAAHPLIEGDGRVQRLLLQILAENASNDLDIRAEDQRE</sequence>
<reference evidence="3" key="2">
    <citation type="submission" date="2020-02" db="EMBL/GenBank/DDBJ databases">
        <title>Unexpected conservation and global transmission of agrobacterial virulence plasmids.</title>
        <authorList>
            <person name="Weisberg A.J."/>
            <person name="Davis E.W. II"/>
            <person name="Tabima J.R."/>
            <person name="Belcher M.S."/>
            <person name="Miller M."/>
            <person name="Kuo C.-H."/>
            <person name="Loper J.E."/>
            <person name="Grunwald N.J."/>
            <person name="Putnam M.L."/>
            <person name="Chang J.H."/>
        </authorList>
    </citation>
    <scope>NUCLEOTIDE SEQUENCE</scope>
    <source>
        <strain evidence="3">W2/73</strain>
    </source>
</reference>
<dbReference type="Proteomes" id="UP000822331">
    <property type="component" value="Unassembled WGS sequence"/>
</dbReference>
<dbReference type="InterPro" id="IPR036597">
    <property type="entry name" value="Fido-like_dom_sf"/>
</dbReference>
<dbReference type="KEGG" id="arui:G6M88_15110"/>
<dbReference type="Proteomes" id="UP000663912">
    <property type="component" value="Chromosome 2"/>
</dbReference>
<dbReference type="Gene3D" id="1.10.3290.10">
    <property type="entry name" value="Fido-like domain"/>
    <property type="match status" value="1"/>
</dbReference>
<dbReference type="EMBL" id="JAAMCP010000008">
    <property type="protein sequence ID" value="NTF37950.1"/>
    <property type="molecule type" value="Genomic_DNA"/>
</dbReference>
<organism evidence="3 4">
    <name type="scientific">Agrobacterium rubi</name>
    <dbReference type="NCBI Taxonomy" id="28099"/>
    <lineage>
        <taxon>Bacteria</taxon>
        <taxon>Pseudomonadati</taxon>
        <taxon>Pseudomonadota</taxon>
        <taxon>Alphaproteobacteria</taxon>
        <taxon>Hyphomicrobiales</taxon>
        <taxon>Rhizobiaceae</taxon>
        <taxon>Rhizobium/Agrobacterium group</taxon>
        <taxon>Agrobacterium</taxon>
    </lineage>
</organism>
<evidence type="ECO:0000313" key="3">
    <source>
        <dbReference type="EMBL" id="QTG01810.1"/>
    </source>
</evidence>
<dbReference type="PROSITE" id="PS51459">
    <property type="entry name" value="FIDO"/>
    <property type="match status" value="1"/>
</dbReference>
<accession>A0AAE7USG8</accession>
<feature type="domain" description="Fido" evidence="1">
    <location>
        <begin position="1"/>
        <end position="57"/>
    </location>
</feature>